<dbReference type="PANTHER" id="PTHR44942">
    <property type="entry name" value="METHYLTRANSF_11 DOMAIN-CONTAINING PROTEIN"/>
    <property type="match status" value="1"/>
</dbReference>
<evidence type="ECO:0000313" key="6">
    <source>
        <dbReference type="Proteomes" id="UP000075806"/>
    </source>
</evidence>
<keyword evidence="2 5" id="KW-0489">Methyltransferase</keyword>
<feature type="domain" description="Methyltransferase type 11" evidence="4">
    <location>
        <begin position="40"/>
        <end position="135"/>
    </location>
</feature>
<evidence type="ECO:0000256" key="3">
    <source>
        <dbReference type="ARBA" id="ARBA00022679"/>
    </source>
</evidence>
<reference evidence="5" key="1">
    <citation type="submission" date="2016-02" db="EMBL/GenBank/DDBJ databases">
        <title>Genome sequence of Bacillus trypoxylicola KCTC 13244(T).</title>
        <authorList>
            <person name="Jeong H."/>
            <person name="Park S.-H."/>
            <person name="Choi S.-K."/>
        </authorList>
    </citation>
    <scope>NUCLEOTIDE SEQUENCE [LARGE SCALE GENOMIC DNA]</scope>
    <source>
        <strain evidence="5">KCTC 13244</strain>
    </source>
</reference>
<keyword evidence="6" id="KW-1185">Reference proteome</keyword>
<dbReference type="STRING" id="519424.AZF04_08485"/>
<dbReference type="GO" id="GO:0008757">
    <property type="term" value="F:S-adenosylmethionine-dependent methyltransferase activity"/>
    <property type="evidence" value="ECO:0007669"/>
    <property type="project" value="InterPro"/>
</dbReference>
<dbReference type="InterPro" id="IPR013216">
    <property type="entry name" value="Methyltransf_11"/>
</dbReference>
<dbReference type="SUPFAM" id="SSF53335">
    <property type="entry name" value="S-adenosyl-L-methionine-dependent methyltransferases"/>
    <property type="match status" value="1"/>
</dbReference>
<keyword evidence="3 5" id="KW-0808">Transferase</keyword>
<name>A0A162DGF6_9BACI</name>
<dbReference type="OrthoDB" id="9791837at2"/>
<dbReference type="Gene3D" id="3.40.50.150">
    <property type="entry name" value="Vaccinia Virus protein VP39"/>
    <property type="match status" value="1"/>
</dbReference>
<evidence type="ECO:0000313" key="5">
    <source>
        <dbReference type="EMBL" id="KYG29546.1"/>
    </source>
</evidence>
<dbReference type="RefSeq" id="WP_061949342.1">
    <property type="nucleotide sequence ID" value="NZ_LTAO01000023.1"/>
</dbReference>
<evidence type="ECO:0000259" key="4">
    <source>
        <dbReference type="Pfam" id="PF08241"/>
    </source>
</evidence>
<dbReference type="AlphaFoldDB" id="A0A162DGF6"/>
<comment type="similarity">
    <text evidence="1">Belongs to the methyltransferase superfamily.</text>
</comment>
<dbReference type="GO" id="GO:0032259">
    <property type="term" value="P:methylation"/>
    <property type="evidence" value="ECO:0007669"/>
    <property type="project" value="UniProtKB-KW"/>
</dbReference>
<accession>A0A162DGF6</accession>
<evidence type="ECO:0000256" key="1">
    <source>
        <dbReference type="ARBA" id="ARBA00008361"/>
    </source>
</evidence>
<organism evidence="5 6">
    <name type="scientific">Alkalihalobacillus trypoxylicola</name>
    <dbReference type="NCBI Taxonomy" id="519424"/>
    <lineage>
        <taxon>Bacteria</taxon>
        <taxon>Bacillati</taxon>
        <taxon>Bacillota</taxon>
        <taxon>Bacilli</taxon>
        <taxon>Bacillales</taxon>
        <taxon>Bacillaceae</taxon>
        <taxon>Alkalihalobacillus</taxon>
    </lineage>
</organism>
<protein>
    <submittedName>
        <fullName evidence="5">Methyltransferase type 11</fullName>
    </submittedName>
</protein>
<dbReference type="EMBL" id="LTAO01000023">
    <property type="protein sequence ID" value="KYG29546.1"/>
    <property type="molecule type" value="Genomic_DNA"/>
</dbReference>
<dbReference type="Pfam" id="PF08241">
    <property type="entry name" value="Methyltransf_11"/>
    <property type="match status" value="1"/>
</dbReference>
<comment type="caution">
    <text evidence="5">The sequence shown here is derived from an EMBL/GenBank/DDBJ whole genome shotgun (WGS) entry which is preliminary data.</text>
</comment>
<dbReference type="CDD" id="cd02440">
    <property type="entry name" value="AdoMet_MTases"/>
    <property type="match status" value="1"/>
</dbReference>
<dbReference type="Proteomes" id="UP000075806">
    <property type="component" value="Unassembled WGS sequence"/>
</dbReference>
<dbReference type="InterPro" id="IPR051052">
    <property type="entry name" value="Diverse_substrate_MTase"/>
</dbReference>
<evidence type="ECO:0000256" key="2">
    <source>
        <dbReference type="ARBA" id="ARBA00022603"/>
    </source>
</evidence>
<dbReference type="PANTHER" id="PTHR44942:SF4">
    <property type="entry name" value="METHYLTRANSFERASE TYPE 11 DOMAIN-CONTAINING PROTEIN"/>
    <property type="match status" value="1"/>
</dbReference>
<proteinExistence type="inferred from homology"/>
<dbReference type="InterPro" id="IPR029063">
    <property type="entry name" value="SAM-dependent_MTases_sf"/>
</dbReference>
<gene>
    <name evidence="5" type="ORF">AZF04_08485</name>
</gene>
<sequence length="258" mass="29659">MSINFHSNEHKYSYTTRNVDAEWKKTVSGILGEKMVKTAVDVGCGGGIYCKALSDIGVKKTIGIDFSKSNLEGAKETCQPDDTISFRFGTAKNTTLPISSCELVLQRALIHHLDQLNPAFAEAHRILKQDGYLIIQDRTPEDCFVKGSHQHIRGYFFDCFPRLKQLESKRRFTSKDIHKSFSESGFTVISELKIWETRKVYEEKQALLEDIKKRKGRSILHELSDMELAQLMDYIDESLPNMDKIIEKDRWTLYVARK</sequence>